<protein>
    <recommendedName>
        <fullName evidence="5">BED-type domain-containing protein</fullName>
    </recommendedName>
</protein>
<dbReference type="GO" id="GO:0008270">
    <property type="term" value="F:zinc ion binding"/>
    <property type="evidence" value="ECO:0007669"/>
    <property type="project" value="UniProtKB-KW"/>
</dbReference>
<dbReference type="EMBL" id="JAAKFY010000013">
    <property type="protein sequence ID" value="KAF3847077.1"/>
    <property type="molecule type" value="Genomic_DNA"/>
</dbReference>
<evidence type="ECO:0000256" key="3">
    <source>
        <dbReference type="ARBA" id="ARBA00022833"/>
    </source>
</evidence>
<gene>
    <name evidence="6" type="ORF">F7725_020105</name>
</gene>
<feature type="compositionally biased region" description="Acidic residues" evidence="4">
    <location>
        <begin position="530"/>
        <end position="539"/>
    </location>
</feature>
<evidence type="ECO:0000256" key="2">
    <source>
        <dbReference type="ARBA" id="ARBA00022771"/>
    </source>
</evidence>
<feature type="compositionally biased region" description="Basic and acidic residues" evidence="4">
    <location>
        <begin position="95"/>
        <end position="116"/>
    </location>
</feature>
<evidence type="ECO:0000259" key="5">
    <source>
        <dbReference type="Pfam" id="PF02892"/>
    </source>
</evidence>
<dbReference type="PANTHER" id="PTHR47501:SF7">
    <property type="entry name" value="TRANSPOSASE"/>
    <property type="match status" value="1"/>
</dbReference>
<evidence type="ECO:0000313" key="7">
    <source>
        <dbReference type="Proteomes" id="UP000518266"/>
    </source>
</evidence>
<sequence length="731" mass="83207">MVGNVSLSPLGNKSTSTPKARDRGLFDSEERRRRLRDDLDKTVLRLALTESEASDSERVKSTSKRLTSESLQSRLGAIERSELLRIIDKQVERERQDTEYQEEQKRRFNEKRDEQKSGGSDSEGSQGQERAYQKQAAALRRVEVEEFCVFCDTTYMEVLQHFSIRWLSLDLAVNRILKRVLKALTSYFRSTDGKQARCLRLRALFEDPLTEVHLLFYQELLPTFCQFNLLFQRQHPCIYLLHGQAVFVRLLIIVVIMCQSKQGSGILCQGCTFIMPGLLTGLPDLVRGVRGIPSGLCLCCCSRLVEKEKNIIVKCNLCSSAAKELSTSRNSTSNLKKHLDRCHANTKLVERSAGSEKIKHTEDVSAGTPKQHKLTFSRSSMILEPREVKRLVAEYVVEDMQSLSTQVLPDRKTFAKELDKEYAIMEKELRKTIDAQDYVSTTADIWSPNNKSFSGVTVHWIDADTLKRKKAAIACRRFRGRHTYDIIATELEDIFSQYGLTNDKVTACVTDNGSNFVKAFKEHQQRQVESDEEEDDVDGDREADFTDLHSVLAAAKDDNARDGLCVLPPHHRCAAHTLNLIANNEVDKWLSSNVESRAVYRSATAKCSALWTKASRSTVASEFLEEVSGRKLIVPTVTSWNSYFDAYSRITEMPLTDINNICTQFQMKCMNDREYQFLKEYCSIMKPFTVALDILQGEDTCFYGTLQPTLEVLMGNLSNENWPISNDHWAA</sequence>
<feature type="region of interest" description="Disordered" evidence="4">
    <location>
        <begin position="522"/>
        <end position="541"/>
    </location>
</feature>
<feature type="region of interest" description="Disordered" evidence="4">
    <location>
        <begin position="1"/>
        <end position="32"/>
    </location>
</feature>
<dbReference type="InterPro" id="IPR012337">
    <property type="entry name" value="RNaseH-like_sf"/>
</dbReference>
<dbReference type="SUPFAM" id="SSF53098">
    <property type="entry name" value="Ribonuclease H-like"/>
    <property type="match status" value="1"/>
</dbReference>
<comment type="caution">
    <text evidence="6">The sequence shown here is derived from an EMBL/GenBank/DDBJ whole genome shotgun (WGS) entry which is preliminary data.</text>
</comment>
<dbReference type="OrthoDB" id="6782434at2759"/>
<accession>A0A7J5YEV9</accession>
<feature type="domain" description="BED-type" evidence="5">
    <location>
        <begin position="309"/>
        <end position="343"/>
    </location>
</feature>
<organism evidence="6 7">
    <name type="scientific">Dissostichus mawsoni</name>
    <name type="common">Antarctic cod</name>
    <dbReference type="NCBI Taxonomy" id="36200"/>
    <lineage>
        <taxon>Eukaryota</taxon>
        <taxon>Metazoa</taxon>
        <taxon>Chordata</taxon>
        <taxon>Craniata</taxon>
        <taxon>Vertebrata</taxon>
        <taxon>Euteleostomi</taxon>
        <taxon>Actinopterygii</taxon>
        <taxon>Neopterygii</taxon>
        <taxon>Teleostei</taxon>
        <taxon>Neoteleostei</taxon>
        <taxon>Acanthomorphata</taxon>
        <taxon>Eupercaria</taxon>
        <taxon>Perciformes</taxon>
        <taxon>Notothenioidei</taxon>
        <taxon>Nototheniidae</taxon>
        <taxon>Dissostichus</taxon>
    </lineage>
</organism>
<feature type="compositionally biased region" description="Polar residues" evidence="4">
    <location>
        <begin position="1"/>
        <end position="18"/>
    </location>
</feature>
<name>A0A7J5YEV9_DISMA</name>
<dbReference type="InterPro" id="IPR003656">
    <property type="entry name" value="Znf_BED"/>
</dbReference>
<feature type="region of interest" description="Disordered" evidence="4">
    <location>
        <begin position="95"/>
        <end position="130"/>
    </location>
</feature>
<dbReference type="Proteomes" id="UP000518266">
    <property type="component" value="Unassembled WGS sequence"/>
</dbReference>
<dbReference type="AlphaFoldDB" id="A0A7J5YEV9"/>
<keyword evidence="2" id="KW-0863">Zinc-finger</keyword>
<evidence type="ECO:0000256" key="4">
    <source>
        <dbReference type="SAM" id="MobiDB-lite"/>
    </source>
</evidence>
<keyword evidence="1" id="KW-0479">Metal-binding</keyword>
<dbReference type="PANTHER" id="PTHR47501">
    <property type="entry name" value="TRANSPOSASE-RELATED"/>
    <property type="match status" value="1"/>
</dbReference>
<reference evidence="6 7" key="1">
    <citation type="submission" date="2020-03" db="EMBL/GenBank/DDBJ databases">
        <title>Dissostichus mawsoni Genome sequencing and assembly.</title>
        <authorList>
            <person name="Park H."/>
        </authorList>
    </citation>
    <scope>NUCLEOTIDE SEQUENCE [LARGE SCALE GENOMIC DNA]</scope>
    <source>
        <strain evidence="6">DM0001</strain>
        <tissue evidence="6">Muscle</tissue>
    </source>
</reference>
<dbReference type="GO" id="GO:0003677">
    <property type="term" value="F:DNA binding"/>
    <property type="evidence" value="ECO:0007669"/>
    <property type="project" value="InterPro"/>
</dbReference>
<proteinExistence type="predicted"/>
<keyword evidence="3" id="KW-0862">Zinc</keyword>
<keyword evidence="7" id="KW-1185">Reference proteome</keyword>
<feature type="compositionally biased region" description="Basic and acidic residues" evidence="4">
    <location>
        <begin position="19"/>
        <end position="32"/>
    </location>
</feature>
<evidence type="ECO:0000256" key="1">
    <source>
        <dbReference type="ARBA" id="ARBA00022723"/>
    </source>
</evidence>
<dbReference type="Pfam" id="PF02892">
    <property type="entry name" value="zf-BED"/>
    <property type="match status" value="1"/>
</dbReference>
<evidence type="ECO:0000313" key="6">
    <source>
        <dbReference type="EMBL" id="KAF3847077.1"/>
    </source>
</evidence>
<feature type="compositionally biased region" description="Low complexity" evidence="4">
    <location>
        <begin position="117"/>
        <end position="129"/>
    </location>
</feature>
<feature type="region of interest" description="Disordered" evidence="4">
    <location>
        <begin position="47"/>
        <end position="66"/>
    </location>
</feature>